<dbReference type="Proteomes" id="UP000585474">
    <property type="component" value="Unassembled WGS sequence"/>
</dbReference>
<comment type="caution">
    <text evidence="2">The sequence shown here is derived from an EMBL/GenBank/DDBJ whole genome shotgun (WGS) entry which is preliminary data.</text>
</comment>
<evidence type="ECO:0000313" key="3">
    <source>
        <dbReference type="Proteomes" id="UP000585474"/>
    </source>
</evidence>
<feature type="compositionally biased region" description="Basic and acidic residues" evidence="1">
    <location>
        <begin position="1"/>
        <end position="18"/>
    </location>
</feature>
<dbReference type="AlphaFoldDB" id="A0A7J0GV62"/>
<sequence>MHVERKGVGSRGLMDKEGGGSGDLCLGQRKDGQYFVGYGYGVCPDGDTDGFMDGLVGDFEIRRKGIRP</sequence>
<evidence type="ECO:0000256" key="1">
    <source>
        <dbReference type="SAM" id="MobiDB-lite"/>
    </source>
</evidence>
<feature type="region of interest" description="Disordered" evidence="1">
    <location>
        <begin position="1"/>
        <end position="22"/>
    </location>
</feature>
<reference evidence="2 3" key="1">
    <citation type="submission" date="2019-07" db="EMBL/GenBank/DDBJ databases">
        <title>De Novo Assembly of kiwifruit Actinidia rufa.</title>
        <authorList>
            <person name="Sugita-Konishi S."/>
            <person name="Sato K."/>
            <person name="Mori E."/>
            <person name="Abe Y."/>
            <person name="Kisaki G."/>
            <person name="Hamano K."/>
            <person name="Suezawa K."/>
            <person name="Otani M."/>
            <person name="Fukuda T."/>
            <person name="Manabe T."/>
            <person name="Gomi K."/>
            <person name="Tabuchi M."/>
            <person name="Akimitsu K."/>
            <person name="Kataoka I."/>
        </authorList>
    </citation>
    <scope>NUCLEOTIDE SEQUENCE [LARGE SCALE GENOMIC DNA]</scope>
    <source>
        <strain evidence="3">cv. Fuchu</strain>
    </source>
</reference>
<dbReference type="EMBL" id="BJWL01000024">
    <property type="protein sequence ID" value="GFZ14683.1"/>
    <property type="molecule type" value="Genomic_DNA"/>
</dbReference>
<accession>A0A7J0GV62</accession>
<proteinExistence type="predicted"/>
<gene>
    <name evidence="2" type="ORF">Acr_24g0008730</name>
</gene>
<organism evidence="2 3">
    <name type="scientific">Actinidia rufa</name>
    <dbReference type="NCBI Taxonomy" id="165716"/>
    <lineage>
        <taxon>Eukaryota</taxon>
        <taxon>Viridiplantae</taxon>
        <taxon>Streptophyta</taxon>
        <taxon>Embryophyta</taxon>
        <taxon>Tracheophyta</taxon>
        <taxon>Spermatophyta</taxon>
        <taxon>Magnoliopsida</taxon>
        <taxon>eudicotyledons</taxon>
        <taxon>Gunneridae</taxon>
        <taxon>Pentapetalae</taxon>
        <taxon>asterids</taxon>
        <taxon>Ericales</taxon>
        <taxon>Actinidiaceae</taxon>
        <taxon>Actinidia</taxon>
    </lineage>
</organism>
<keyword evidence="3" id="KW-1185">Reference proteome</keyword>
<name>A0A7J0GV62_9ERIC</name>
<evidence type="ECO:0000313" key="2">
    <source>
        <dbReference type="EMBL" id="GFZ14683.1"/>
    </source>
</evidence>
<protein>
    <submittedName>
        <fullName evidence="2">Uncharacterized protein</fullName>
    </submittedName>
</protein>